<dbReference type="Proteomes" id="UP000811246">
    <property type="component" value="Chromosome 3"/>
</dbReference>
<name>A0A922FCF7_CARIL</name>
<dbReference type="AlphaFoldDB" id="A0A922FCF7"/>
<protein>
    <recommendedName>
        <fullName evidence="1">Rit1 DUSP-like domain-containing protein</fullName>
    </recommendedName>
</protein>
<dbReference type="GO" id="GO:0005737">
    <property type="term" value="C:cytoplasm"/>
    <property type="evidence" value="ECO:0007669"/>
    <property type="project" value="TreeGrafter"/>
</dbReference>
<dbReference type="Pfam" id="PF04179">
    <property type="entry name" value="Init_tRNA_PT"/>
    <property type="match status" value="1"/>
</dbReference>
<evidence type="ECO:0000259" key="1">
    <source>
        <dbReference type="Pfam" id="PF04179"/>
    </source>
</evidence>
<reference evidence="2" key="1">
    <citation type="submission" date="2021-01" db="EMBL/GenBank/DDBJ databases">
        <authorList>
            <person name="Lovell J.T."/>
            <person name="Bentley N."/>
            <person name="Bhattarai G."/>
            <person name="Jenkins J.W."/>
            <person name="Sreedasyam A."/>
            <person name="Alarcon Y."/>
            <person name="Bock C."/>
            <person name="Boston L."/>
            <person name="Carlson J."/>
            <person name="Cervantes K."/>
            <person name="Clermont K."/>
            <person name="Krom N."/>
            <person name="Kubenka K."/>
            <person name="Mamidi S."/>
            <person name="Mattison C."/>
            <person name="Monteros M."/>
            <person name="Pisani C."/>
            <person name="Plott C."/>
            <person name="Rajasekar S."/>
            <person name="Rhein H.S."/>
            <person name="Rohla C."/>
            <person name="Song M."/>
            <person name="Hilaire R.S."/>
            <person name="Shu S."/>
            <person name="Wells L."/>
            <person name="Wang X."/>
            <person name="Webber J."/>
            <person name="Heerema R.J."/>
            <person name="Klein P."/>
            <person name="Conner P."/>
            <person name="Grauke L."/>
            <person name="Grimwood J."/>
            <person name="Schmutz J."/>
            <person name="Randall J.J."/>
        </authorList>
    </citation>
    <scope>NUCLEOTIDE SEQUENCE</scope>
    <source>
        <tissue evidence="2">Leaf</tissue>
    </source>
</reference>
<proteinExistence type="predicted"/>
<organism evidence="2 3">
    <name type="scientific">Carya illinoinensis</name>
    <name type="common">Pecan</name>
    <dbReference type="NCBI Taxonomy" id="32201"/>
    <lineage>
        <taxon>Eukaryota</taxon>
        <taxon>Viridiplantae</taxon>
        <taxon>Streptophyta</taxon>
        <taxon>Embryophyta</taxon>
        <taxon>Tracheophyta</taxon>
        <taxon>Spermatophyta</taxon>
        <taxon>Magnoliopsida</taxon>
        <taxon>eudicotyledons</taxon>
        <taxon>Gunneridae</taxon>
        <taxon>Pentapetalae</taxon>
        <taxon>rosids</taxon>
        <taxon>fabids</taxon>
        <taxon>Fagales</taxon>
        <taxon>Juglandaceae</taxon>
        <taxon>Carya</taxon>
    </lineage>
</organism>
<accession>A0A922FCF7</accession>
<dbReference type="EMBL" id="CM031827">
    <property type="protein sequence ID" value="KAG6719926.1"/>
    <property type="molecule type" value="Genomic_DNA"/>
</dbReference>
<evidence type="ECO:0000313" key="3">
    <source>
        <dbReference type="Proteomes" id="UP000811246"/>
    </source>
</evidence>
<gene>
    <name evidence="2" type="ORF">I3842_03G032200</name>
</gene>
<evidence type="ECO:0000313" key="2">
    <source>
        <dbReference type="EMBL" id="KAG6719926.1"/>
    </source>
</evidence>
<comment type="caution">
    <text evidence="2">The sequence shown here is derived from an EMBL/GenBank/DDBJ whole genome shotgun (WGS) entry which is preliminary data.</text>
</comment>
<feature type="domain" description="Rit1 DUSP-like" evidence="1">
    <location>
        <begin position="2"/>
        <end position="60"/>
    </location>
</feature>
<dbReference type="InterPro" id="IPR007306">
    <property type="entry name" value="Rit1"/>
</dbReference>
<dbReference type="PANTHER" id="PTHR31811">
    <property type="entry name" value="TRNA A64-2'-O-RIBOSYLPHOSPHATE TRANSFERASE"/>
    <property type="match status" value="1"/>
</dbReference>
<sequence length="74" mass="8231">MVTSKLDRFSLLNNLPFVVNFAKLKLCKGKTLLVCSHNGEDISVCVCLVILTSLFNEKGAWPCSVFVFPPFSLH</sequence>
<dbReference type="PANTHER" id="PTHR31811:SF0">
    <property type="entry name" value="TRNA A64-2'-O-RIBOSYLPHOSPHATE TRANSFERASE"/>
    <property type="match status" value="1"/>
</dbReference>
<dbReference type="GO" id="GO:0043399">
    <property type="term" value="F:tRNA adenosine(64)-2'-O-ribosylphosphate transferase activity"/>
    <property type="evidence" value="ECO:0007669"/>
    <property type="project" value="InterPro"/>
</dbReference>
<dbReference type="InterPro" id="IPR033421">
    <property type="entry name" value="Rit1_DUSP-like"/>
</dbReference>
<dbReference type="GO" id="GO:0019988">
    <property type="term" value="P:charged-tRNA amino acid modification"/>
    <property type="evidence" value="ECO:0007669"/>
    <property type="project" value="InterPro"/>
</dbReference>